<dbReference type="OrthoDB" id="10007484at2759"/>
<name>A0A0F7ZSL6_9HYPO</name>
<dbReference type="EMBL" id="KQ030569">
    <property type="protein sequence ID" value="KJZ71578.1"/>
    <property type="molecule type" value="Genomic_DNA"/>
</dbReference>
<dbReference type="EMBL" id="KQ030520">
    <property type="protein sequence ID" value="KJZ75112.1"/>
    <property type="molecule type" value="Genomic_DNA"/>
</dbReference>
<protein>
    <submittedName>
        <fullName evidence="4">Uncharacterized protein</fullName>
    </submittedName>
</protein>
<dbReference type="EMBL" id="KQ030646">
    <property type="protein sequence ID" value="KJZ70129.1"/>
    <property type="molecule type" value="Genomic_DNA"/>
</dbReference>
<evidence type="ECO:0000313" key="1">
    <source>
        <dbReference type="EMBL" id="KJZ68770.1"/>
    </source>
</evidence>
<evidence type="ECO:0000313" key="8">
    <source>
        <dbReference type="Proteomes" id="UP000054481"/>
    </source>
</evidence>
<dbReference type="AlphaFoldDB" id="A0A0F7ZSL6"/>
<evidence type="ECO:0000313" key="3">
    <source>
        <dbReference type="EMBL" id="KJZ70574.1"/>
    </source>
</evidence>
<organism evidence="4 8">
    <name type="scientific">Hirsutella minnesotensis 3608</name>
    <dbReference type="NCBI Taxonomy" id="1043627"/>
    <lineage>
        <taxon>Eukaryota</taxon>
        <taxon>Fungi</taxon>
        <taxon>Dikarya</taxon>
        <taxon>Ascomycota</taxon>
        <taxon>Pezizomycotina</taxon>
        <taxon>Sordariomycetes</taxon>
        <taxon>Hypocreomycetidae</taxon>
        <taxon>Hypocreales</taxon>
        <taxon>Ophiocordycipitaceae</taxon>
        <taxon>Hirsutella</taxon>
    </lineage>
</organism>
<evidence type="ECO:0000313" key="6">
    <source>
        <dbReference type="EMBL" id="KJZ75112.1"/>
    </source>
</evidence>
<accession>A0A0F7ZSL6</accession>
<gene>
    <name evidence="7" type="ORF">HIM_04256</name>
    <name evidence="6" type="ORF">HIM_05598</name>
    <name evidence="5" type="ORF">HIM_08294</name>
    <name evidence="4" type="ORF">HIM_09047</name>
    <name evidence="3" type="ORF">HIM_10042</name>
    <name evidence="2" type="ORF">HIM_10470</name>
    <name evidence="1" type="ORF">HIM_11839</name>
</gene>
<dbReference type="EMBL" id="KQ030816">
    <property type="protein sequence ID" value="KJZ68770.1"/>
    <property type="molecule type" value="Genomic_DNA"/>
</dbReference>
<reference evidence="4 8" key="1">
    <citation type="journal article" date="2014" name="Genome Biol. Evol.">
        <title>Comparative genomics and transcriptomics analyses reveal divergent lifestyle features of nematode endoparasitic fungus Hirsutella minnesotensis.</title>
        <authorList>
            <person name="Lai Y."/>
            <person name="Liu K."/>
            <person name="Zhang X."/>
            <person name="Zhang X."/>
            <person name="Li K."/>
            <person name="Wang N."/>
            <person name="Shu C."/>
            <person name="Wu Y."/>
            <person name="Wang C."/>
            <person name="Bushley K.E."/>
            <person name="Xiang M."/>
            <person name="Liu X."/>
        </authorList>
    </citation>
    <scope>NUCLEOTIDE SEQUENCE [LARGE SCALE GENOMIC DNA]</scope>
    <source>
        <strain evidence="4 8">3608</strain>
    </source>
</reference>
<proteinExistence type="predicted"/>
<keyword evidence="8" id="KW-1185">Reference proteome</keyword>
<dbReference type="Proteomes" id="UP000054481">
    <property type="component" value="Unassembled WGS sequence"/>
</dbReference>
<evidence type="ECO:0000313" key="7">
    <source>
        <dbReference type="EMBL" id="KJZ76527.1"/>
    </source>
</evidence>
<sequence>MDRMRREEPSTVKKAQTDYIVPDTNRGLEENSFRSIDKLVNSIEPTFVAESCDLDYILSTE</sequence>
<dbReference type="EMBL" id="KQ030618">
    <property type="protein sequence ID" value="KJZ70574.1"/>
    <property type="molecule type" value="Genomic_DNA"/>
</dbReference>
<evidence type="ECO:0000313" key="4">
    <source>
        <dbReference type="EMBL" id="KJZ71578.1"/>
    </source>
</evidence>
<evidence type="ECO:0000313" key="5">
    <source>
        <dbReference type="EMBL" id="KJZ72368.1"/>
    </source>
</evidence>
<dbReference type="EMBL" id="KQ030511">
    <property type="protein sequence ID" value="KJZ76527.1"/>
    <property type="molecule type" value="Genomic_DNA"/>
</dbReference>
<evidence type="ECO:0000313" key="2">
    <source>
        <dbReference type="EMBL" id="KJZ70129.1"/>
    </source>
</evidence>
<dbReference type="EMBL" id="KQ030548">
    <property type="protein sequence ID" value="KJZ72368.1"/>
    <property type="molecule type" value="Genomic_DNA"/>
</dbReference>